<dbReference type="InterPro" id="IPR002364">
    <property type="entry name" value="Quin_OxRdtase/zeta-crystal_CS"/>
</dbReference>
<evidence type="ECO:0000256" key="1">
    <source>
        <dbReference type="ARBA" id="ARBA00022450"/>
    </source>
</evidence>
<dbReference type="InterPro" id="IPR016036">
    <property type="entry name" value="Malonyl_transacylase_ACP-bd"/>
</dbReference>
<dbReference type="Gene3D" id="3.40.47.10">
    <property type="match status" value="1"/>
</dbReference>
<dbReference type="InterPro" id="IPR001227">
    <property type="entry name" value="Ac_transferase_dom_sf"/>
</dbReference>
<dbReference type="Pfam" id="PF23114">
    <property type="entry name" value="NAD-bd_HRPKS_sdrA"/>
    <property type="match status" value="1"/>
</dbReference>
<dbReference type="InterPro" id="IPR029063">
    <property type="entry name" value="SAM-dependent_MTases_sf"/>
</dbReference>
<dbReference type="InterPro" id="IPR014030">
    <property type="entry name" value="Ketoacyl_synth_N"/>
</dbReference>
<feature type="domain" description="Carrier" evidence="8">
    <location>
        <begin position="2277"/>
        <end position="2354"/>
    </location>
</feature>
<dbReference type="InterPro" id="IPR014031">
    <property type="entry name" value="Ketoacyl_synth_C"/>
</dbReference>
<dbReference type="InterPro" id="IPR020806">
    <property type="entry name" value="PKS_PP-bd"/>
</dbReference>
<reference evidence="12" key="1">
    <citation type="journal article" date="2020" name="Stud. Mycol.">
        <title>101 Dothideomycetes genomes: A test case for predicting lifestyles and emergence of pathogens.</title>
        <authorList>
            <person name="Haridas S."/>
            <person name="Albert R."/>
            <person name="Binder M."/>
            <person name="Bloem J."/>
            <person name="LaButti K."/>
            <person name="Salamov A."/>
            <person name="Andreopoulos B."/>
            <person name="Baker S."/>
            <person name="Barry K."/>
            <person name="Bills G."/>
            <person name="Bluhm B."/>
            <person name="Cannon C."/>
            <person name="Castanera R."/>
            <person name="Culley D."/>
            <person name="Daum C."/>
            <person name="Ezra D."/>
            <person name="Gonzalez J."/>
            <person name="Henrissat B."/>
            <person name="Kuo A."/>
            <person name="Liang C."/>
            <person name="Lipzen A."/>
            <person name="Lutzoni F."/>
            <person name="Magnuson J."/>
            <person name="Mondo S."/>
            <person name="Nolan M."/>
            <person name="Ohm R."/>
            <person name="Pangilinan J."/>
            <person name="Park H.-J."/>
            <person name="Ramirez L."/>
            <person name="Alfaro M."/>
            <person name="Sun H."/>
            <person name="Tritt A."/>
            <person name="Yoshinaga Y."/>
            <person name="Zwiers L.-H."/>
            <person name="Turgeon B."/>
            <person name="Goodwin S."/>
            <person name="Spatafora J."/>
            <person name="Crous P."/>
            <person name="Grigoriev I."/>
        </authorList>
    </citation>
    <scope>NUCLEOTIDE SEQUENCE [LARGE SCALE GENOMIC DNA]</scope>
    <source>
        <strain evidence="12">CBS 304.66</strain>
    </source>
</reference>
<evidence type="ECO:0000313" key="11">
    <source>
        <dbReference type="EMBL" id="KAF2257889.1"/>
    </source>
</evidence>
<dbReference type="SMART" id="SM00822">
    <property type="entry name" value="PKS_KR"/>
    <property type="match status" value="1"/>
</dbReference>
<dbReference type="Pfam" id="PF16197">
    <property type="entry name" value="KAsynt_C_assoc"/>
    <property type="match status" value="1"/>
</dbReference>
<evidence type="ECO:0000256" key="6">
    <source>
        <dbReference type="ARBA" id="ARBA00023315"/>
    </source>
</evidence>
<dbReference type="PROSITE" id="PS52004">
    <property type="entry name" value="KS3_2"/>
    <property type="match status" value="1"/>
</dbReference>
<dbReference type="InterPro" id="IPR016035">
    <property type="entry name" value="Acyl_Trfase/lysoPLipase"/>
</dbReference>
<dbReference type="SMART" id="SM00823">
    <property type="entry name" value="PKS_PP"/>
    <property type="match status" value="1"/>
</dbReference>
<dbReference type="Pfam" id="PF14765">
    <property type="entry name" value="PS-DH"/>
    <property type="match status" value="1"/>
</dbReference>
<dbReference type="Gene3D" id="1.10.1200.10">
    <property type="entry name" value="ACP-like"/>
    <property type="match status" value="1"/>
</dbReference>
<keyword evidence="2" id="KW-0597">Phosphoprotein</keyword>
<comment type="caution">
    <text evidence="11">The sequence shown here is derived from an EMBL/GenBank/DDBJ whole genome shotgun (WGS) entry which is preliminary data.</text>
</comment>
<dbReference type="Pfam" id="PF13602">
    <property type="entry name" value="ADH_zinc_N_2"/>
    <property type="match status" value="1"/>
</dbReference>
<dbReference type="Gene3D" id="3.10.129.110">
    <property type="entry name" value="Polyketide synthase dehydratase"/>
    <property type="match status" value="1"/>
</dbReference>
<dbReference type="InterPro" id="IPR032821">
    <property type="entry name" value="PKS_assoc"/>
</dbReference>
<dbReference type="InterPro" id="IPR014043">
    <property type="entry name" value="Acyl_transferase_dom"/>
</dbReference>
<evidence type="ECO:0000256" key="3">
    <source>
        <dbReference type="ARBA" id="ARBA00022679"/>
    </source>
</evidence>
<dbReference type="InterPro" id="IPR020807">
    <property type="entry name" value="PKS_DH"/>
</dbReference>
<dbReference type="SUPFAM" id="SSF55048">
    <property type="entry name" value="Probable ACP-binding domain of malonyl-CoA ACP transacylase"/>
    <property type="match status" value="1"/>
</dbReference>
<dbReference type="InterPro" id="IPR056501">
    <property type="entry name" value="NAD-bd_HRPKS_sdrA"/>
</dbReference>
<evidence type="ECO:0000259" key="8">
    <source>
        <dbReference type="PROSITE" id="PS50075"/>
    </source>
</evidence>
<dbReference type="Gene3D" id="3.40.50.150">
    <property type="entry name" value="Vaccinia Virus protein VP39"/>
    <property type="match status" value="1"/>
</dbReference>
<feature type="domain" description="PKS/mFAS DH" evidence="10">
    <location>
        <begin position="938"/>
        <end position="1252"/>
    </location>
</feature>
<dbReference type="FunFam" id="3.40.50.720:FF:000209">
    <property type="entry name" value="Polyketide synthase Pks12"/>
    <property type="match status" value="1"/>
</dbReference>
<dbReference type="PROSITE" id="PS01162">
    <property type="entry name" value="QOR_ZETA_CRYSTAL"/>
    <property type="match status" value="1"/>
</dbReference>
<dbReference type="SUPFAM" id="SSF47336">
    <property type="entry name" value="ACP-like"/>
    <property type="match status" value="1"/>
</dbReference>
<dbReference type="PANTHER" id="PTHR43775:SF29">
    <property type="entry name" value="ASPERFURANONE POLYKETIDE SYNTHASE AFOG-RELATED"/>
    <property type="match status" value="1"/>
</dbReference>
<dbReference type="Pfam" id="PF00698">
    <property type="entry name" value="Acyl_transf_1"/>
    <property type="match status" value="1"/>
</dbReference>
<dbReference type="InterPro" id="IPR050091">
    <property type="entry name" value="PKS_NRPS_Biosynth_Enz"/>
</dbReference>
<dbReference type="SMART" id="SM00827">
    <property type="entry name" value="PKS_AT"/>
    <property type="match status" value="1"/>
</dbReference>
<dbReference type="Pfam" id="PF00109">
    <property type="entry name" value="ketoacyl-synt"/>
    <property type="match status" value="1"/>
</dbReference>
<dbReference type="GO" id="GO:0044550">
    <property type="term" value="P:secondary metabolite biosynthetic process"/>
    <property type="evidence" value="ECO:0007669"/>
    <property type="project" value="TreeGrafter"/>
</dbReference>
<dbReference type="InterPro" id="IPR020843">
    <property type="entry name" value="ER"/>
</dbReference>
<evidence type="ECO:0000256" key="4">
    <source>
        <dbReference type="ARBA" id="ARBA00023002"/>
    </source>
</evidence>
<dbReference type="InterPro" id="IPR009081">
    <property type="entry name" value="PP-bd_ACP"/>
</dbReference>
<dbReference type="SUPFAM" id="SSF52151">
    <property type="entry name" value="FabD/lysophospholipase-like"/>
    <property type="match status" value="1"/>
</dbReference>
<dbReference type="SMART" id="SM00825">
    <property type="entry name" value="PKS_KS"/>
    <property type="match status" value="1"/>
</dbReference>
<dbReference type="PROSITE" id="PS52019">
    <property type="entry name" value="PKS_MFAS_DH"/>
    <property type="match status" value="1"/>
</dbReference>
<dbReference type="Pfam" id="PF08659">
    <property type="entry name" value="KR"/>
    <property type="match status" value="1"/>
</dbReference>
<dbReference type="SUPFAM" id="SSF53335">
    <property type="entry name" value="S-adenosyl-L-methionine-dependent methyltransferases"/>
    <property type="match status" value="1"/>
</dbReference>
<dbReference type="EMBL" id="ML986824">
    <property type="protein sequence ID" value="KAF2257889.1"/>
    <property type="molecule type" value="Genomic_DNA"/>
</dbReference>
<evidence type="ECO:0000256" key="5">
    <source>
        <dbReference type="ARBA" id="ARBA00023268"/>
    </source>
</evidence>
<proteinExistence type="predicted"/>
<dbReference type="CDD" id="cd05195">
    <property type="entry name" value="enoyl_red"/>
    <property type="match status" value="1"/>
</dbReference>
<dbReference type="GO" id="GO:0031177">
    <property type="term" value="F:phosphopantetheine binding"/>
    <property type="evidence" value="ECO:0007669"/>
    <property type="project" value="InterPro"/>
</dbReference>
<dbReference type="InterPro" id="IPR049900">
    <property type="entry name" value="PKS_mFAS_DH"/>
</dbReference>
<evidence type="ECO:0000259" key="9">
    <source>
        <dbReference type="PROSITE" id="PS52004"/>
    </source>
</evidence>
<dbReference type="SUPFAM" id="SSF50129">
    <property type="entry name" value="GroES-like"/>
    <property type="match status" value="1"/>
</dbReference>
<dbReference type="GO" id="GO:1901336">
    <property type="term" value="P:lactone biosynthetic process"/>
    <property type="evidence" value="ECO:0007669"/>
    <property type="project" value="UniProtKB-ARBA"/>
</dbReference>
<dbReference type="Pfam" id="PF02801">
    <property type="entry name" value="Ketoacyl-synt_C"/>
    <property type="match status" value="1"/>
</dbReference>
<sequence length="2364" mass="257067">MGAAKNKDSYSVAVTGLSCRFPGDGDTLDTFWESICAGKSAWSKIPKERFNIDAFWSQKKNRNTSTAKGAHFLKQDISKFDANFFTLPKNDVEATDPQQRIMMEVAYEALERAGLPLDKIAGTKTGVFMGSFTSDYREGMCRDPDNFPANTATASPTTALSARISWLWDLRGPCFTLDTACSSSLVALHLACQSLRTGECDVAIVGGTSLLLNPEWFLSLSNQGFISPDGKCKSFDESGNGYGRGEGFGCVILKRVDDAVLTGDPIRAVIRGTGSNQDGHTKGFTLPSADAQATLIEDVYRSAGLDFKDTGYVEAHGTGTQAGDVQETQALARTIARTHTSENKLLIGSVKSNIGHLEAAAGIAAVIKAVLILETGLIPPSINFKKGNPKIKFEEWKLQVATQLTPWPTNGVRRISTNSFGYGGTNAHAILDDTVSYLQGRGISPIPHIASHQHSGPRLFVLSAQDREGLKRVKEPLAKYAQDKSTQLESDNKQTNEFLSQLAYTLSDRRSRLQWKTYVVASSPDQLAEMLNNDENPALIAQSSREPRIGFVFTGQGAQWPRMGMELMAYPVFRECVAAADRYLQEVCKCPWSAAEELEKSKSSSRLNLAEFSQALCTVLQIALVDLLRTWGILPTAVAGHSSGEIAAAYAIGALSREDAWRVAYYRGLLSTEMKTNSPDLDGSMMAVGLSPEKAEEWIARVTEGKLVVACINSPTNVTISGDTPGIEQLLGMLQEADVFARKLQVDTAYHSPHMQRVAQDYYRLLADLVPLAPNGDCIMHSSVIGSIIEAEQLGAVNWVRNLISPVKFSTAVYDMMRPVRDGKRADENAVDLLVEIGPHSALQGPATQTLKAHNITNIPYQSVVTRNQNAVETALSLAGALWAQGYKVNIQQVNGDGGRQFTTPLVDLPTYPWKHAQRYYHDVRIEQEFLHRARPKQSLIGAPAPAMGEREYLWRGYIRLAEEPWIADHKIQGAVLYPAAGYLAMALEAASQTADPSKQISSFRLQDIQLTAAAILSKEADVECIVQLRPHIASTRDSSSTWTEFTVTSSPDGKALVKNCSGLLLVEYESAPGSEASQERTLELQALKSQYVEAKASCNSRIDCTEFYSDLSTVGLQYGPAFTNVREARNCNGQSYGLVEIPDVPAWIPEGCERPHVIHPGTLDAIFHLAFAAVMGENALIAMVPKSIDEVIISAHIPWTPGVKLPGFATSAKHGFRELKADILMLDDNEHLPAVDIRGFLCAEVAGGSASNTQTAAKSITSKLLWRPAVDLLTAEELQQALSPHHGTEKVAEYVRLLHHSNPALSVLEIASNYSLLTHGDLSNISKTGKVTITCSDAELKAKLDETARDVLIESLDFTEEISSESLKDPSYDVVILSDLCSFGSQAELTFSNIAKVLKPGGRVCFLADKHTVAMVQSTLYAKEIRTTVFQSAEHSFVTGQRNLHGNGISGTNGHADPDRITLIQPAKMTEKARAVASDISTALQGHGYEIDKFSWGSDVSSLAGNACISLLELQESILQDLAKSDFEDIKKLILASASVFWVTAFDDPSSSMIDGLARVVRNETPGLSLRTFHAGEASLSSPARLAKLVSTAFNSKSEEDEYSVKDDLLHISRIEEDVALNDQINDLLPGAAPTVTSLPLKDAKYGLKMCIQTPGMLDSICMEIDELAGIELEPNYVEIQVKASSVNFRDVMAAMGQLPDSRLGLDAAGLVRRVGSAVTKFKVGDRVAVYGHGAHRTIHRTRDELCALVPEGMTFEQAAAVPAIHGTAWNALVRLARVQKGQSILIHAAAGGVGQAAIQIARHFEMEIFATVSSETKRKLLRDTYGIPDDHIFNSRALSFVKGIKRMTNGRGVDVVLNSLSGETLRQTWHCIAPFGYFIEIGLRDILANTGLDMAPFKQDATFTFFNLNHLEQRRPDILATIIEGAFDLFRRGISRPVEPLVSYPISEVETAFRLMQAGKYLGKLVFTWGDDDVVPIIQPQKSSLKLDPEGVYVLVGGLGGLGRSLSMKLVQLGARKLCFLSRSGTKSAPAKELVHDLEQLNVRVQALVCDVANDSAVATSIAKCSQELGIIRGIFQCAMVLRDTLFVNMTHQQWLEATRPKVQGSWNLHKRLPNVDFFISLSSFAAVYGNRGQANYSAAGAYEDALAHHRRAQGQRATTLDLGIMRDIGVLAETGITESLKDWEKPYGIRETEFHALMERAIDGDIHGTSRAQVITGLATGGSAIAAGIDAPFYLDNKRFSIMALTGTRNQNSASDSVSAPTHTLIAAAESLEEAATAITNALVKQVAKMLQMPVHEIDVERFLHSYGIDSLVAIELMNWALKEFKSSVTVFDVLAGVPISTFAANLAAKSTVLPKALVAG</sequence>
<dbReference type="GO" id="GO:0016491">
    <property type="term" value="F:oxidoreductase activity"/>
    <property type="evidence" value="ECO:0007669"/>
    <property type="project" value="UniProtKB-KW"/>
</dbReference>
<feature type="active site" description="Proton donor; for dehydratase activity" evidence="7">
    <location>
        <position position="1165"/>
    </location>
</feature>
<dbReference type="InterPro" id="IPR013968">
    <property type="entry name" value="PKS_KR"/>
</dbReference>
<dbReference type="PROSITE" id="PS00606">
    <property type="entry name" value="KS3_1"/>
    <property type="match status" value="1"/>
</dbReference>
<keyword evidence="3" id="KW-0808">Transferase</keyword>
<dbReference type="GO" id="GO:0004315">
    <property type="term" value="F:3-oxoacyl-[acyl-carrier-protein] synthase activity"/>
    <property type="evidence" value="ECO:0007669"/>
    <property type="project" value="InterPro"/>
</dbReference>
<dbReference type="InterPro" id="IPR049551">
    <property type="entry name" value="PKS_DH_C"/>
</dbReference>
<dbReference type="PROSITE" id="PS50075">
    <property type="entry name" value="CARRIER"/>
    <property type="match status" value="1"/>
</dbReference>
<dbReference type="InterPro" id="IPR049552">
    <property type="entry name" value="PKS_DH_N"/>
</dbReference>
<organism evidence="11 12">
    <name type="scientific">Lojkania enalia</name>
    <dbReference type="NCBI Taxonomy" id="147567"/>
    <lineage>
        <taxon>Eukaryota</taxon>
        <taxon>Fungi</taxon>
        <taxon>Dikarya</taxon>
        <taxon>Ascomycota</taxon>
        <taxon>Pezizomycotina</taxon>
        <taxon>Dothideomycetes</taxon>
        <taxon>Pleosporomycetidae</taxon>
        <taxon>Pleosporales</taxon>
        <taxon>Pleosporales incertae sedis</taxon>
        <taxon>Lojkania</taxon>
    </lineage>
</organism>
<feature type="domain" description="Ketosynthase family 3 (KS3)" evidence="9">
    <location>
        <begin position="9"/>
        <end position="433"/>
    </location>
</feature>
<accession>A0A9P4JVG5</accession>
<feature type="active site" description="Proton acceptor; for dehydratase activity" evidence="7">
    <location>
        <position position="970"/>
    </location>
</feature>
<dbReference type="Pfam" id="PF08240">
    <property type="entry name" value="ADH_N"/>
    <property type="match status" value="1"/>
</dbReference>
<name>A0A9P4JVG5_9PLEO</name>
<dbReference type="Pfam" id="PF23297">
    <property type="entry name" value="ACP_SdgA_C"/>
    <property type="match status" value="1"/>
</dbReference>
<keyword evidence="12" id="KW-1185">Reference proteome</keyword>
<dbReference type="InterPro" id="IPR011032">
    <property type="entry name" value="GroES-like_sf"/>
</dbReference>
<dbReference type="GO" id="GO:0006633">
    <property type="term" value="P:fatty acid biosynthetic process"/>
    <property type="evidence" value="ECO:0007669"/>
    <property type="project" value="InterPro"/>
</dbReference>
<dbReference type="Pfam" id="PF21089">
    <property type="entry name" value="PKS_DH_N"/>
    <property type="match status" value="1"/>
</dbReference>
<dbReference type="InterPro" id="IPR020841">
    <property type="entry name" value="PKS_Beta-ketoAc_synthase_dom"/>
</dbReference>
<dbReference type="SUPFAM" id="SSF51735">
    <property type="entry name" value="NAD(P)-binding Rossmann-fold domains"/>
    <property type="match status" value="2"/>
</dbReference>
<dbReference type="PANTHER" id="PTHR43775">
    <property type="entry name" value="FATTY ACID SYNTHASE"/>
    <property type="match status" value="1"/>
</dbReference>
<dbReference type="InterPro" id="IPR018201">
    <property type="entry name" value="Ketoacyl_synth_AS"/>
</dbReference>
<dbReference type="InterPro" id="IPR042104">
    <property type="entry name" value="PKS_dehydratase_sf"/>
</dbReference>
<dbReference type="SMART" id="SM00829">
    <property type="entry name" value="PKS_ER"/>
    <property type="match status" value="1"/>
</dbReference>
<dbReference type="Gene3D" id="3.90.180.10">
    <property type="entry name" value="Medium-chain alcohol dehydrogenases, catalytic domain"/>
    <property type="match status" value="1"/>
</dbReference>
<evidence type="ECO:0000256" key="2">
    <source>
        <dbReference type="ARBA" id="ARBA00022553"/>
    </source>
</evidence>
<evidence type="ECO:0000259" key="10">
    <source>
        <dbReference type="PROSITE" id="PS52019"/>
    </source>
</evidence>
<protein>
    <submittedName>
        <fullName evidence="11">Polyketide synthase</fullName>
    </submittedName>
</protein>
<keyword evidence="4" id="KW-0560">Oxidoreductase</keyword>
<feature type="region of interest" description="N-terminal hotdog fold" evidence="7">
    <location>
        <begin position="938"/>
        <end position="1072"/>
    </location>
</feature>
<dbReference type="GO" id="GO:0004312">
    <property type="term" value="F:fatty acid synthase activity"/>
    <property type="evidence" value="ECO:0007669"/>
    <property type="project" value="TreeGrafter"/>
</dbReference>
<dbReference type="Proteomes" id="UP000800093">
    <property type="component" value="Unassembled WGS sequence"/>
</dbReference>
<dbReference type="InterPro" id="IPR036736">
    <property type="entry name" value="ACP-like_sf"/>
</dbReference>
<evidence type="ECO:0000313" key="12">
    <source>
        <dbReference type="Proteomes" id="UP000800093"/>
    </source>
</evidence>
<dbReference type="InterPro" id="IPR036291">
    <property type="entry name" value="NAD(P)-bd_dom_sf"/>
</dbReference>
<dbReference type="SMART" id="SM00826">
    <property type="entry name" value="PKS_DH"/>
    <property type="match status" value="1"/>
</dbReference>
<keyword evidence="6" id="KW-0012">Acyltransferase</keyword>
<dbReference type="Gene3D" id="3.40.50.720">
    <property type="entry name" value="NAD(P)-binding Rossmann-like Domain"/>
    <property type="match status" value="2"/>
</dbReference>
<dbReference type="InterPro" id="IPR057326">
    <property type="entry name" value="KR_dom"/>
</dbReference>
<feature type="region of interest" description="C-terminal hotdog fold" evidence="7">
    <location>
        <begin position="1100"/>
        <end position="1252"/>
    </location>
</feature>
<gene>
    <name evidence="11" type="ORF">CC78DRAFT_622255</name>
</gene>
<dbReference type="PROSITE" id="PS51257">
    <property type="entry name" value="PROKAR_LIPOPROTEIN"/>
    <property type="match status" value="1"/>
</dbReference>
<keyword evidence="1" id="KW-0596">Phosphopantetheine</keyword>
<dbReference type="CDD" id="cd00833">
    <property type="entry name" value="PKS"/>
    <property type="match status" value="1"/>
</dbReference>
<dbReference type="InterPro" id="IPR013154">
    <property type="entry name" value="ADH-like_N"/>
</dbReference>
<dbReference type="SUPFAM" id="SSF53901">
    <property type="entry name" value="Thiolase-like"/>
    <property type="match status" value="1"/>
</dbReference>
<dbReference type="Gene3D" id="3.40.366.10">
    <property type="entry name" value="Malonyl-Coenzyme A Acyl Carrier Protein, domain 2"/>
    <property type="match status" value="1"/>
</dbReference>
<dbReference type="OrthoDB" id="329835at2759"/>
<evidence type="ECO:0000256" key="7">
    <source>
        <dbReference type="PROSITE-ProRule" id="PRU01363"/>
    </source>
</evidence>
<dbReference type="InterPro" id="IPR016039">
    <property type="entry name" value="Thiolase-like"/>
</dbReference>
<dbReference type="GO" id="GO:0008270">
    <property type="term" value="F:zinc ion binding"/>
    <property type="evidence" value="ECO:0007669"/>
    <property type="project" value="InterPro"/>
</dbReference>
<keyword evidence="5" id="KW-0511">Multifunctional enzyme</keyword>